<proteinExistence type="predicted"/>
<keyword evidence="2" id="KW-1185">Reference proteome</keyword>
<dbReference type="Proteomes" id="UP001207468">
    <property type="component" value="Unassembled WGS sequence"/>
</dbReference>
<protein>
    <submittedName>
        <fullName evidence="1">Uncharacterized protein</fullName>
    </submittedName>
</protein>
<name>A0ACC0UMB7_9AGAM</name>
<sequence length="125" mass="14087">MTMTTTATRDGMAQAATCPYPCRFVNGNAQATPRCLRLSCSLAMRTPEHDEGLLEQAHAERKYAVKREQERREKELERAICDEVEQLECEKSDGAAVWSRSGTRGHLVIDVMALLQSRLDDILTF</sequence>
<organism evidence="1 2">
    <name type="scientific">Russula earlei</name>
    <dbReference type="NCBI Taxonomy" id="71964"/>
    <lineage>
        <taxon>Eukaryota</taxon>
        <taxon>Fungi</taxon>
        <taxon>Dikarya</taxon>
        <taxon>Basidiomycota</taxon>
        <taxon>Agaricomycotina</taxon>
        <taxon>Agaricomycetes</taxon>
        <taxon>Russulales</taxon>
        <taxon>Russulaceae</taxon>
        <taxon>Russula</taxon>
    </lineage>
</organism>
<accession>A0ACC0UMB7</accession>
<comment type="caution">
    <text evidence="1">The sequence shown here is derived from an EMBL/GenBank/DDBJ whole genome shotgun (WGS) entry which is preliminary data.</text>
</comment>
<dbReference type="EMBL" id="JAGFNK010000005">
    <property type="protein sequence ID" value="KAI9512840.1"/>
    <property type="molecule type" value="Genomic_DNA"/>
</dbReference>
<evidence type="ECO:0000313" key="1">
    <source>
        <dbReference type="EMBL" id="KAI9512840.1"/>
    </source>
</evidence>
<reference evidence="1" key="1">
    <citation type="submission" date="2021-03" db="EMBL/GenBank/DDBJ databases">
        <title>Evolutionary priming and transition to the ectomycorrhizal habit in an iconic lineage of mushroom-forming fungi: is preadaptation a requirement?</title>
        <authorList>
            <consortium name="DOE Joint Genome Institute"/>
            <person name="Looney B.P."/>
            <person name="Miyauchi S."/>
            <person name="Morin E."/>
            <person name="Drula E."/>
            <person name="Courty P.E."/>
            <person name="Chicoki N."/>
            <person name="Fauchery L."/>
            <person name="Kohler A."/>
            <person name="Kuo A."/>
            <person name="LaButti K."/>
            <person name="Pangilinan J."/>
            <person name="Lipzen A."/>
            <person name="Riley R."/>
            <person name="Andreopoulos W."/>
            <person name="He G."/>
            <person name="Johnson J."/>
            <person name="Barry K.W."/>
            <person name="Grigoriev I.V."/>
            <person name="Nagy L."/>
            <person name="Hibbett D."/>
            <person name="Henrissat B."/>
            <person name="Matheny P.B."/>
            <person name="Labbe J."/>
            <person name="Martin A.F."/>
        </authorList>
    </citation>
    <scope>NUCLEOTIDE SEQUENCE</scope>
    <source>
        <strain evidence="1">BPL698</strain>
    </source>
</reference>
<gene>
    <name evidence="1" type="ORF">F5148DRAFT_1145812</name>
</gene>
<evidence type="ECO:0000313" key="2">
    <source>
        <dbReference type="Proteomes" id="UP001207468"/>
    </source>
</evidence>